<dbReference type="InterPro" id="IPR009675">
    <property type="entry name" value="TPX2_fam"/>
</dbReference>
<dbReference type="EMBL" id="KQ090240">
    <property type="protein sequence ID" value="KMS98956.1"/>
    <property type="molecule type" value="Genomic_DNA"/>
</dbReference>
<protein>
    <recommendedName>
        <fullName evidence="2">TPX2 central domain-containing protein</fullName>
    </recommendedName>
</protein>
<dbReference type="InterPro" id="IPR027330">
    <property type="entry name" value="TPX2_central_dom"/>
</dbReference>
<evidence type="ECO:0000259" key="2">
    <source>
        <dbReference type="Pfam" id="PF12214"/>
    </source>
</evidence>
<feature type="region of interest" description="Disordered" evidence="1">
    <location>
        <begin position="194"/>
        <end position="219"/>
    </location>
</feature>
<dbReference type="GO" id="GO:0005819">
    <property type="term" value="C:spindle"/>
    <property type="evidence" value="ECO:0007669"/>
    <property type="project" value="InterPro"/>
</dbReference>
<evidence type="ECO:0000256" key="1">
    <source>
        <dbReference type="SAM" id="MobiDB-lite"/>
    </source>
</evidence>
<dbReference type="AlphaFoldDB" id="A0A0J8BDI0"/>
<evidence type="ECO:0000313" key="4">
    <source>
        <dbReference type="Proteomes" id="UP000035740"/>
    </source>
</evidence>
<sequence>MDVKMEEVEDKICVFEDSLEIDFDYEFDVAKFYDFTKIETPEEILEYELWFELSGGHPPSPLIMKFDKGADDLDSVTSSTRYESHDAYSTDNDSGEFEVSSIEQAKKGRLFLRSKSMPTSQPIFSVSSRLLQPTASLLAKQNQQIGVCSTRVLRRLQKLGNPIKSPEEIEATKRQKLEIGYLLKVAQLKHQTSFSHKSSKKVGTTDINPSHGKPKVTVPKEPDLATARRALRHRSKNGPHLSCDAEYNVSSIRARPLNGKIQETQYSSQAVNKTSLLPQFQDGNIRRGKVANSSGMLNLRRTNSIKVLAQEKSDQDYNFRDHPSNKKIFSSEGDIGVFRNRNRGTTVPKEFKLSNSKKLSQNPPAELFSKLTLNPEIHSTLRLEERPVQIKVLKKAVSFSNMKENKNANAVTRKSMRCSGNGGRMIREIGNHLPSVRSFKIH</sequence>
<reference evidence="3 4" key="1">
    <citation type="journal article" date="2014" name="Nature">
        <title>The genome of the recently domesticated crop plant sugar beet (Beta vulgaris).</title>
        <authorList>
            <person name="Dohm J.C."/>
            <person name="Minoche A.E."/>
            <person name="Holtgrawe D."/>
            <person name="Capella-Gutierrez S."/>
            <person name="Zakrzewski F."/>
            <person name="Tafer H."/>
            <person name="Rupp O."/>
            <person name="Sorensen T.R."/>
            <person name="Stracke R."/>
            <person name="Reinhardt R."/>
            <person name="Goesmann A."/>
            <person name="Kraft T."/>
            <person name="Schulz B."/>
            <person name="Stadler P.F."/>
            <person name="Schmidt T."/>
            <person name="Gabaldon T."/>
            <person name="Lehrach H."/>
            <person name="Weisshaar B."/>
            <person name="Himmelbauer H."/>
        </authorList>
    </citation>
    <scope>NUCLEOTIDE SEQUENCE [LARGE SCALE GENOMIC DNA]</scope>
    <source>
        <tissue evidence="3">Taproot</tissue>
    </source>
</reference>
<dbReference type="Gramene" id="KMS98956">
    <property type="protein sequence ID" value="KMS98956"/>
    <property type="gene ID" value="BVRB_3g067560"/>
</dbReference>
<name>A0A0J8BDI0_BETVV</name>
<dbReference type="OrthoDB" id="1684416at2759"/>
<dbReference type="PANTHER" id="PTHR14326">
    <property type="entry name" value="TARGETING PROTEIN FOR XKLP2"/>
    <property type="match status" value="1"/>
</dbReference>
<dbReference type="GO" id="GO:0030295">
    <property type="term" value="F:protein kinase activator activity"/>
    <property type="evidence" value="ECO:0007669"/>
    <property type="project" value="TreeGrafter"/>
</dbReference>
<dbReference type="Proteomes" id="UP000035740">
    <property type="component" value="Unassembled WGS sequence"/>
</dbReference>
<dbReference type="OMA" id="NGMRFGA"/>
<dbReference type="GO" id="GO:0060236">
    <property type="term" value="P:regulation of mitotic spindle organization"/>
    <property type="evidence" value="ECO:0007669"/>
    <property type="project" value="InterPro"/>
</dbReference>
<dbReference type="GO" id="GO:0090307">
    <property type="term" value="P:mitotic spindle assembly"/>
    <property type="evidence" value="ECO:0007669"/>
    <property type="project" value="TreeGrafter"/>
</dbReference>
<gene>
    <name evidence="3" type="ORF">BVRB_3g067560</name>
</gene>
<dbReference type="PANTHER" id="PTHR14326:SF15">
    <property type="entry name" value="OS06G0130200 PROTEIN"/>
    <property type="match status" value="1"/>
</dbReference>
<feature type="compositionally biased region" description="Polar residues" evidence="1">
    <location>
        <begin position="194"/>
        <end position="208"/>
    </location>
</feature>
<feature type="domain" description="TPX2 central" evidence="2">
    <location>
        <begin position="215"/>
        <end position="353"/>
    </location>
</feature>
<evidence type="ECO:0000313" key="3">
    <source>
        <dbReference type="EMBL" id="KMS98956.1"/>
    </source>
</evidence>
<keyword evidence="4" id="KW-1185">Reference proteome</keyword>
<proteinExistence type="predicted"/>
<dbReference type="GO" id="GO:0008017">
    <property type="term" value="F:microtubule binding"/>
    <property type="evidence" value="ECO:0007669"/>
    <property type="project" value="TreeGrafter"/>
</dbReference>
<dbReference type="Pfam" id="PF12214">
    <property type="entry name" value="TPX2_importin"/>
    <property type="match status" value="1"/>
</dbReference>
<dbReference type="GO" id="GO:0005880">
    <property type="term" value="C:nuclear microtubule"/>
    <property type="evidence" value="ECO:0007669"/>
    <property type="project" value="TreeGrafter"/>
</dbReference>
<accession>A0A0J8BDI0</accession>
<dbReference type="eggNOG" id="ENOG502QSKT">
    <property type="taxonomic scope" value="Eukaryota"/>
</dbReference>
<organism evidence="3 4">
    <name type="scientific">Beta vulgaris subsp. vulgaris</name>
    <name type="common">Beet</name>
    <dbReference type="NCBI Taxonomy" id="3555"/>
    <lineage>
        <taxon>Eukaryota</taxon>
        <taxon>Viridiplantae</taxon>
        <taxon>Streptophyta</taxon>
        <taxon>Embryophyta</taxon>
        <taxon>Tracheophyta</taxon>
        <taxon>Spermatophyta</taxon>
        <taxon>Magnoliopsida</taxon>
        <taxon>eudicotyledons</taxon>
        <taxon>Gunneridae</taxon>
        <taxon>Pentapetalae</taxon>
        <taxon>Caryophyllales</taxon>
        <taxon>Chenopodiaceae</taxon>
        <taxon>Betoideae</taxon>
        <taxon>Beta</taxon>
    </lineage>
</organism>